<feature type="compositionally biased region" description="Basic and acidic residues" evidence="1">
    <location>
        <begin position="56"/>
        <end position="66"/>
    </location>
</feature>
<gene>
    <name evidence="2" type="ORF">BJX67DRAFT_282792</name>
</gene>
<protein>
    <recommendedName>
        <fullName evidence="4">Pentatricopeptide repeat domain-containing protein</fullName>
    </recommendedName>
</protein>
<proteinExistence type="predicted"/>
<feature type="region of interest" description="Disordered" evidence="1">
    <location>
        <begin position="43"/>
        <end position="96"/>
    </location>
</feature>
<dbReference type="Proteomes" id="UP001610432">
    <property type="component" value="Unassembled WGS sequence"/>
</dbReference>
<organism evidence="2 3">
    <name type="scientific">Aspergillus lucknowensis</name>
    <dbReference type="NCBI Taxonomy" id="176173"/>
    <lineage>
        <taxon>Eukaryota</taxon>
        <taxon>Fungi</taxon>
        <taxon>Dikarya</taxon>
        <taxon>Ascomycota</taxon>
        <taxon>Pezizomycotina</taxon>
        <taxon>Eurotiomycetes</taxon>
        <taxon>Eurotiomycetidae</taxon>
        <taxon>Eurotiales</taxon>
        <taxon>Aspergillaceae</taxon>
        <taxon>Aspergillus</taxon>
        <taxon>Aspergillus subgen. Nidulantes</taxon>
    </lineage>
</organism>
<sequence>MRPALLRLLKRPSALSVIDTLISTPSGIEHLRAGISRRCTRCASSSPAQRGSRPLEASELKNDAHTKTLTKPSNFRVHDIRSPLTKPPSDKGLGSSRYSVRSTWKQLALQPEILDYESDVGHHQDIGTRLVDDPTHRADFSLWLELLRYRQRRYGDNGTLDIWEGITTRTGSLQLPVNGEYADVLWQSFVDLGLEREAILNEVADYALELWNETGNRWPKFYQSIVGRFIERGMRQQAVKWHKRLHHPHLSHPNDIIHCFNSAVRDNANSVKGVHGFGTVEKRPLASRLSTFRAVCKHTDGHEIYSKALSTLIEKGELTEALRMHEFLLRRGDHPRSHEQLEPLLEHAKDFGSPTAFAELQDIYNDLRSLHTKTETFVSDIPRKETQTLKRNEGDWIEEKPFKDEFGARVFATTALSFDMILSGLKMFSVQAIGPQSLREMATRARGSQDLLEKIERLENEGISIGGTVFARLLRRLATENREILLYDLLHSDQHPDMLQDSETQEKLLVSYYMVRDWRQYNLCLAALKELHGEGRELVNIHVRKHLAAGEWTFASKVIDDMLIQGLSLTRGTIDFMANRILTPRRVGVGPARHPDLHLPQELAFTFRFLQRIAHANAYIPPKVWVELIKRLGMTDCWDELRSCCLWLARHYSSSGTWSTALSSDNTHPSTARVVQAHGEQMLERIFSKQMLDAIVAWGFIVQPPTRVKSCYVTGGDGEPLAPFVRGLMLLRELQQTGIPVRSGQVRKVCEQRLVMLYGPPVVSSRPRNRVLRRENPHTCERVIADINRAWGELPLFDSQSKSRLNRRISPHSHWKTAPLARSVRDAEDVQ</sequence>
<evidence type="ECO:0000313" key="2">
    <source>
        <dbReference type="EMBL" id="KAL2870419.1"/>
    </source>
</evidence>
<keyword evidence="3" id="KW-1185">Reference proteome</keyword>
<evidence type="ECO:0008006" key="4">
    <source>
        <dbReference type="Google" id="ProtNLM"/>
    </source>
</evidence>
<evidence type="ECO:0000313" key="3">
    <source>
        <dbReference type="Proteomes" id="UP001610432"/>
    </source>
</evidence>
<dbReference type="GeneID" id="98141760"/>
<reference evidence="2 3" key="1">
    <citation type="submission" date="2024-07" db="EMBL/GenBank/DDBJ databases">
        <title>Section-level genome sequencing and comparative genomics of Aspergillus sections Usti and Cavernicolus.</title>
        <authorList>
            <consortium name="Lawrence Berkeley National Laboratory"/>
            <person name="Nybo J.L."/>
            <person name="Vesth T.C."/>
            <person name="Theobald S."/>
            <person name="Frisvad J.C."/>
            <person name="Larsen T.O."/>
            <person name="Kjaerboelling I."/>
            <person name="Rothschild-Mancinelli K."/>
            <person name="Lyhne E.K."/>
            <person name="Kogle M.E."/>
            <person name="Barry K."/>
            <person name="Clum A."/>
            <person name="Na H."/>
            <person name="Ledsgaard L."/>
            <person name="Lin J."/>
            <person name="Lipzen A."/>
            <person name="Kuo A."/>
            <person name="Riley R."/>
            <person name="Mondo S."/>
            <person name="Labutti K."/>
            <person name="Haridas S."/>
            <person name="Pangalinan J."/>
            <person name="Salamov A.A."/>
            <person name="Simmons B.A."/>
            <person name="Magnuson J.K."/>
            <person name="Chen J."/>
            <person name="Drula E."/>
            <person name="Henrissat B."/>
            <person name="Wiebenga A."/>
            <person name="Lubbers R.J."/>
            <person name="Gomes A.C."/>
            <person name="Macurrencykelacurrency M.R."/>
            <person name="Stajich J."/>
            <person name="Grigoriev I.V."/>
            <person name="Mortensen U.H."/>
            <person name="De Vries R.P."/>
            <person name="Baker S.E."/>
            <person name="Andersen M.R."/>
        </authorList>
    </citation>
    <scope>NUCLEOTIDE SEQUENCE [LARGE SCALE GENOMIC DNA]</scope>
    <source>
        <strain evidence="2 3">CBS 449.75</strain>
    </source>
</reference>
<evidence type="ECO:0000256" key="1">
    <source>
        <dbReference type="SAM" id="MobiDB-lite"/>
    </source>
</evidence>
<comment type="caution">
    <text evidence="2">The sequence shown here is derived from an EMBL/GenBank/DDBJ whole genome shotgun (WGS) entry which is preliminary data.</text>
</comment>
<dbReference type="EMBL" id="JBFXLQ010000006">
    <property type="protein sequence ID" value="KAL2870419.1"/>
    <property type="molecule type" value="Genomic_DNA"/>
</dbReference>
<dbReference type="RefSeq" id="XP_070889398.1">
    <property type="nucleotide sequence ID" value="XM_071026688.1"/>
</dbReference>
<accession>A0ABR4M1Z9</accession>
<name>A0ABR4M1Z9_9EURO</name>